<evidence type="ECO:0000313" key="6">
    <source>
        <dbReference type="Proteomes" id="UP000827092"/>
    </source>
</evidence>
<dbReference type="GO" id="GO:0005634">
    <property type="term" value="C:nucleus"/>
    <property type="evidence" value="ECO:0007669"/>
    <property type="project" value="UniProtKB-UniRule"/>
</dbReference>
<gene>
    <name evidence="5" type="ORF">JTE90_014315</name>
</gene>
<evidence type="ECO:0000256" key="2">
    <source>
        <dbReference type="PROSITE-ProRule" id="PRU00267"/>
    </source>
</evidence>
<accession>A0AAV6UUF1</accession>
<reference evidence="5 6" key="1">
    <citation type="journal article" date="2022" name="Nat. Ecol. Evol.">
        <title>A masculinizing supergene underlies an exaggerated male reproductive morph in a spider.</title>
        <authorList>
            <person name="Hendrickx F."/>
            <person name="De Corte Z."/>
            <person name="Sonet G."/>
            <person name="Van Belleghem S.M."/>
            <person name="Kostlbacher S."/>
            <person name="Vangestel C."/>
        </authorList>
    </citation>
    <scope>NUCLEOTIDE SEQUENCE [LARGE SCALE GENOMIC DNA]</scope>
    <source>
        <strain evidence="5">W744_W776</strain>
    </source>
</reference>
<feature type="DNA-binding region" description="HMG box" evidence="2">
    <location>
        <begin position="149"/>
        <end position="215"/>
    </location>
</feature>
<dbReference type="GO" id="GO:0003677">
    <property type="term" value="F:DNA binding"/>
    <property type="evidence" value="ECO:0007669"/>
    <property type="project" value="UniProtKB-UniRule"/>
</dbReference>
<sequence length="247" mass="28562">MAALMRFMSSCEHIVLKNCSLALAKNLTGEYAFSVKKVDIPAPPKRPLTAYMIFCKENRLNILKEDPTLSSTDQIKRLAVKWSELNNDMKKTYELSARQSTLVYGEAHKKFYESLTEVQKEELARLKEEKKESRRRLRLNRALQKSGIPKPAASAYTLFVKAEANKIKGDIHSPTEFIKGIAEKWKKLTPEAKAQYEKEAVADKKRFESEMEKWKDQLIADGNKKLLKEFEETSRRKSKPKFSLQEK</sequence>
<dbReference type="CDD" id="cd00084">
    <property type="entry name" value="HMG-box_SF"/>
    <property type="match status" value="1"/>
</dbReference>
<dbReference type="PANTHER" id="PTHR48112">
    <property type="entry name" value="HIGH MOBILITY GROUP PROTEIN DSP1"/>
    <property type="match status" value="1"/>
</dbReference>
<feature type="coiled-coil region" evidence="3">
    <location>
        <begin position="109"/>
        <end position="143"/>
    </location>
</feature>
<keyword evidence="2" id="KW-0539">Nucleus</keyword>
<evidence type="ECO:0000259" key="4">
    <source>
        <dbReference type="PROSITE" id="PS50118"/>
    </source>
</evidence>
<keyword evidence="1 2" id="KW-0238">DNA-binding</keyword>
<dbReference type="Gene3D" id="1.10.30.10">
    <property type="entry name" value="High mobility group box domain"/>
    <property type="match status" value="2"/>
</dbReference>
<keyword evidence="3" id="KW-0175">Coiled coil</keyword>
<comment type="caution">
    <text evidence="5">The sequence shown here is derived from an EMBL/GenBank/DDBJ whole genome shotgun (WGS) entry which is preliminary data.</text>
</comment>
<feature type="DNA-binding region" description="HMG box" evidence="2">
    <location>
        <begin position="44"/>
        <end position="112"/>
    </location>
</feature>
<feature type="domain" description="HMG box" evidence="4">
    <location>
        <begin position="44"/>
        <end position="112"/>
    </location>
</feature>
<proteinExistence type="predicted"/>
<dbReference type="SUPFAM" id="SSF47095">
    <property type="entry name" value="HMG-box"/>
    <property type="match status" value="2"/>
</dbReference>
<dbReference type="AlphaFoldDB" id="A0AAV6UUF1"/>
<dbReference type="EMBL" id="JAFNEN010000250">
    <property type="protein sequence ID" value="KAG8188077.1"/>
    <property type="molecule type" value="Genomic_DNA"/>
</dbReference>
<dbReference type="Proteomes" id="UP000827092">
    <property type="component" value="Unassembled WGS sequence"/>
</dbReference>
<dbReference type="InterPro" id="IPR050342">
    <property type="entry name" value="HMGB"/>
</dbReference>
<dbReference type="InterPro" id="IPR036910">
    <property type="entry name" value="HMG_box_dom_sf"/>
</dbReference>
<evidence type="ECO:0000313" key="5">
    <source>
        <dbReference type="EMBL" id="KAG8188077.1"/>
    </source>
</evidence>
<dbReference type="Pfam" id="PF00505">
    <property type="entry name" value="HMG_box"/>
    <property type="match status" value="1"/>
</dbReference>
<protein>
    <recommendedName>
        <fullName evidence="4">HMG box domain-containing protein</fullName>
    </recommendedName>
</protein>
<evidence type="ECO:0000256" key="3">
    <source>
        <dbReference type="SAM" id="Coils"/>
    </source>
</evidence>
<dbReference type="InterPro" id="IPR009071">
    <property type="entry name" value="HMG_box_dom"/>
</dbReference>
<dbReference type="Pfam" id="PF09011">
    <property type="entry name" value="HMG_box_2"/>
    <property type="match status" value="1"/>
</dbReference>
<keyword evidence="6" id="KW-1185">Reference proteome</keyword>
<dbReference type="PROSITE" id="PS50118">
    <property type="entry name" value="HMG_BOX_2"/>
    <property type="match status" value="2"/>
</dbReference>
<evidence type="ECO:0000256" key="1">
    <source>
        <dbReference type="ARBA" id="ARBA00023125"/>
    </source>
</evidence>
<feature type="domain" description="HMG box" evidence="4">
    <location>
        <begin position="149"/>
        <end position="215"/>
    </location>
</feature>
<organism evidence="5 6">
    <name type="scientific">Oedothorax gibbosus</name>
    <dbReference type="NCBI Taxonomy" id="931172"/>
    <lineage>
        <taxon>Eukaryota</taxon>
        <taxon>Metazoa</taxon>
        <taxon>Ecdysozoa</taxon>
        <taxon>Arthropoda</taxon>
        <taxon>Chelicerata</taxon>
        <taxon>Arachnida</taxon>
        <taxon>Araneae</taxon>
        <taxon>Araneomorphae</taxon>
        <taxon>Entelegynae</taxon>
        <taxon>Araneoidea</taxon>
        <taxon>Linyphiidae</taxon>
        <taxon>Erigoninae</taxon>
        <taxon>Oedothorax</taxon>
    </lineage>
</organism>
<dbReference type="SMART" id="SM00398">
    <property type="entry name" value="HMG"/>
    <property type="match status" value="2"/>
</dbReference>
<name>A0AAV6UUF1_9ARAC</name>